<dbReference type="RefSeq" id="WP_162220252.1">
    <property type="nucleotide sequence ID" value="NZ_VIQT01000002.1"/>
</dbReference>
<proteinExistence type="predicted"/>
<protein>
    <submittedName>
        <fullName evidence="1">Uncharacterized protein</fullName>
    </submittedName>
</protein>
<dbReference type="Proteomes" id="UP000462501">
    <property type="component" value="Unassembled WGS sequence"/>
</dbReference>
<sequence>MYKIDGYEVEQIKLPLSDDMGIYPRLQWDGWGVHAGDVFRAWLPDGWHDITLEVRDSPTGPGCWYISNPGLSDVCPIGLWCQV</sequence>
<dbReference type="EMBL" id="VIQT01000002">
    <property type="protein sequence ID" value="NDO37769.1"/>
    <property type="molecule type" value="Genomic_DNA"/>
</dbReference>
<evidence type="ECO:0000313" key="2">
    <source>
        <dbReference type="Proteomes" id="UP000462501"/>
    </source>
</evidence>
<gene>
    <name evidence="1" type="ORF">FMM72_00650</name>
</gene>
<comment type="caution">
    <text evidence="1">The sequence shown here is derived from an EMBL/GenBank/DDBJ whole genome shotgun (WGS) entry which is preliminary data.</text>
</comment>
<organism evidence="1 2">
    <name type="scientific">Anaerotruncus colihominis</name>
    <dbReference type="NCBI Taxonomy" id="169435"/>
    <lineage>
        <taxon>Bacteria</taxon>
        <taxon>Bacillati</taxon>
        <taxon>Bacillota</taxon>
        <taxon>Clostridia</taxon>
        <taxon>Eubacteriales</taxon>
        <taxon>Oscillospiraceae</taxon>
        <taxon>Anaerotruncus</taxon>
    </lineage>
</organism>
<reference evidence="1 2" key="1">
    <citation type="submission" date="2019-06" db="EMBL/GenBank/DDBJ databases">
        <title>Draft genome sequences of 15 bacterial species constituting the stable defined intestinal microbiota of the GM15 gnotobiotic mouse model.</title>
        <authorList>
            <person name="Elie C."/>
            <person name="Mathieu A."/>
            <person name="Saliou A."/>
            <person name="Darnaud M."/>
            <person name="Leulier F."/>
            <person name="Tamellini A."/>
        </authorList>
    </citation>
    <scope>NUCLEOTIDE SEQUENCE [LARGE SCALE GENOMIC DNA]</scope>
    <source>
        <strain evidence="1 2">JM4-15</strain>
    </source>
</reference>
<name>A0A845SLR9_9FIRM</name>
<dbReference type="AlphaFoldDB" id="A0A845SLR9"/>
<evidence type="ECO:0000313" key="1">
    <source>
        <dbReference type="EMBL" id="NDO37769.1"/>
    </source>
</evidence>
<accession>A0A845SLR9</accession>